<reference evidence="1 2" key="1">
    <citation type="journal article" date="2021" name="Front. Microbiol.">
        <title>Aerobic Denitrification and Heterotrophic Sulfur Oxidation in the Genus Halomonas Revealed by Six Novel Species Characterizations and Genome-Based Analysis.</title>
        <authorList>
            <person name="Wang L."/>
            <person name="Shao Z."/>
        </authorList>
    </citation>
    <scope>NUCLEOTIDE SEQUENCE [LARGE SCALE GENOMIC DNA]</scope>
    <source>
        <strain evidence="1 2">MCCC 1A05748</strain>
    </source>
</reference>
<dbReference type="Proteomes" id="UP001320154">
    <property type="component" value="Unassembled WGS sequence"/>
</dbReference>
<dbReference type="EMBL" id="JABFTQ010000010">
    <property type="protein sequence ID" value="MCE8048084.1"/>
    <property type="molecule type" value="Genomic_DNA"/>
</dbReference>
<dbReference type="RefSeq" id="WP_234251121.1">
    <property type="nucleotide sequence ID" value="NZ_JABFTQ010000010.1"/>
</dbReference>
<proteinExistence type="predicted"/>
<evidence type="ECO:0000313" key="2">
    <source>
        <dbReference type="Proteomes" id="UP001320154"/>
    </source>
</evidence>
<keyword evidence="2" id="KW-1185">Reference proteome</keyword>
<comment type="caution">
    <text evidence="1">The sequence shown here is derived from an EMBL/GenBank/DDBJ whole genome shotgun (WGS) entry which is preliminary data.</text>
</comment>
<protein>
    <submittedName>
        <fullName evidence="1">Uncharacterized protein</fullName>
    </submittedName>
</protein>
<gene>
    <name evidence="1" type="ORF">HOP60_15255</name>
</gene>
<evidence type="ECO:0000313" key="1">
    <source>
        <dbReference type="EMBL" id="MCE8048084.1"/>
    </source>
</evidence>
<organism evidence="1 2">
    <name type="scientific">Billgrantia desiderata</name>
    <dbReference type="NCBI Taxonomy" id="52021"/>
    <lineage>
        <taxon>Bacteria</taxon>
        <taxon>Pseudomonadati</taxon>
        <taxon>Pseudomonadota</taxon>
        <taxon>Gammaproteobacteria</taxon>
        <taxon>Oceanospirillales</taxon>
        <taxon>Halomonadaceae</taxon>
        <taxon>Billgrantia</taxon>
    </lineage>
</organism>
<name>A0ABS9B855_9GAMM</name>
<sequence>MILPRPLKALTWLVLFLALLYALYLATANALLASAWGRDQLERSPRLSLEWERAWTLFPGHLEVTQLHLAGRTAERRFTLAAERASLRFALTPLLDREVSIHTLEAEGIRQAGLDAYRLQGSGTLELAGVHWRAGEIGAERVSLQLDEGTVLHDDTALVEGVTLDADLRLAPLRLAEHPGGEATRFVSGTLTLAGRSDAYGVFNPYLAALGWLEIDGRGDLTGDIAIERGEVLPGSRLRLDSPRLSVRLDERHWLEAGALYRIDGSGAVEVEVEVAQSARLALELDDIEMGEATPQPSPAASARPLLGGEGFRLVLETPALRLYAPPDELQRAELHWRNAEAFDIAALQRYLPPPVPLTLEGGTARLQGGLSYDAEHLTGGFDLNGEAISVRLGEQPLSGRLGLHLPIVALDVEGGAVDVSGTQFELEAAAPGEAQPLVTALELPVARFHSPLAWRAWDDDALRDRETPWQAELELSGHVANLGVLDPFLSGLFDGRGLALEGGGRLDGALQVRNGQPLPGSRLDVYSEALGARLLGFHARGDGRAHFVLGPGEPHPEASLELVFGEVDLTRLSDGRRLFQAERLALAASAAASPRTARPTTAEIAWRGARIPDVSVLGAYLPQAAPLRLHAGRAASDGELVITGERAQGRATLTGDAIRGRLLQEAFDGELDVSLVLRDLHPARQHLDLSGSRLILNAATNGGEPLRTQLAVRQARLQGGFDWPASEAPRRPLSGTLRLDGLLDRLGFLNAFLPDEHGLAIQGGGRLSADLRFADGEAMAGSQLRVHSERLGARFLHYEAFGDGSLIVTVGDPGAELSLSLPRFGLRRQADGGALIEGRLLDLHSRARHFDLPEGLRELSTRIDLPHLVAPDLAALNDYLPQGGAIELLGGQARLATHLQLEGTRARGRLALHAPDARLALHEQTLEGALHLETRLADGDLETLDFDVSGSRLSLDGVRLADADGSLSHGWWARLELPEGRMRWERPLELDARLELAMRDSGLLVNLLVDAARERRWLRERLTLGEVQGEARVMLNDDTVRLENLAVQAGGRLELLANLALRDSQLAGRAFARFGPLRLGIEIDEGRRRWQLRNARAWYASGQPASELVLPESEAWFERLDVQME</sequence>
<accession>A0ABS9B855</accession>